<dbReference type="OrthoDB" id="9804822at2"/>
<dbReference type="InterPro" id="IPR001123">
    <property type="entry name" value="LeuE-type"/>
</dbReference>
<evidence type="ECO:0000313" key="8">
    <source>
        <dbReference type="Proteomes" id="UP000267464"/>
    </source>
</evidence>
<gene>
    <name evidence="7" type="ORF">DZC73_24780</name>
</gene>
<feature type="transmembrane region" description="Helical" evidence="6">
    <location>
        <begin position="34"/>
        <end position="56"/>
    </location>
</feature>
<name>A0A3N7HJP8_9BURK</name>
<evidence type="ECO:0000256" key="3">
    <source>
        <dbReference type="ARBA" id="ARBA00022692"/>
    </source>
</evidence>
<keyword evidence="2" id="KW-1003">Cell membrane</keyword>
<feature type="transmembrane region" description="Helical" evidence="6">
    <location>
        <begin position="99"/>
        <end position="119"/>
    </location>
</feature>
<reference evidence="7 8" key="1">
    <citation type="submission" date="2018-08" db="EMBL/GenBank/DDBJ databases">
        <authorList>
            <person name="Khan S.A."/>
            <person name="Jeon C.O."/>
            <person name="Chun B.H."/>
            <person name="Jeong S.E."/>
        </authorList>
    </citation>
    <scope>NUCLEOTIDE SEQUENCE [LARGE SCALE GENOMIC DNA]</scope>
    <source>
        <strain evidence="7 8">S-16</strain>
    </source>
</reference>
<dbReference type="PANTHER" id="PTHR30086">
    <property type="entry name" value="ARGININE EXPORTER PROTEIN ARGO"/>
    <property type="match status" value="1"/>
</dbReference>
<accession>A0A3N7HJP8</accession>
<sequence length="236" mass="24222">MGAGVFHRRRQDLGDQLGHGHDAGGRAVITGPELALYFALVFGIIVLPGMDMAYVVGHSLVGGLRSGASAVAGIMAGGLCHMVFGAAGIALVVKAVPGVFMAMMLAGAAYIAWIGWSVWRAAASVDDAAAPRPASTGKAFRGAIATSLLNPKAYLFTLAVTPQFVHPERGGFWGQVAELTAVTNATQAAVYGALAVAASRGSRWLKANPRGRGVLMRVVGAGLMAMAGFTAWTAFP</sequence>
<evidence type="ECO:0000313" key="7">
    <source>
        <dbReference type="EMBL" id="RQP22288.1"/>
    </source>
</evidence>
<dbReference type="Proteomes" id="UP000267464">
    <property type="component" value="Unassembled WGS sequence"/>
</dbReference>
<dbReference type="Pfam" id="PF01810">
    <property type="entry name" value="LysE"/>
    <property type="match status" value="1"/>
</dbReference>
<dbReference type="AlphaFoldDB" id="A0A3N7HJP8"/>
<dbReference type="PANTHER" id="PTHR30086:SF20">
    <property type="entry name" value="ARGININE EXPORTER PROTEIN ARGO-RELATED"/>
    <property type="match status" value="1"/>
</dbReference>
<feature type="transmembrane region" description="Helical" evidence="6">
    <location>
        <begin position="214"/>
        <end position="235"/>
    </location>
</feature>
<dbReference type="EMBL" id="QUSW01000008">
    <property type="protein sequence ID" value="RQP22288.1"/>
    <property type="molecule type" value="Genomic_DNA"/>
</dbReference>
<feature type="transmembrane region" description="Helical" evidence="6">
    <location>
        <begin position="68"/>
        <end position="93"/>
    </location>
</feature>
<evidence type="ECO:0000256" key="4">
    <source>
        <dbReference type="ARBA" id="ARBA00022989"/>
    </source>
</evidence>
<proteinExistence type="predicted"/>
<protein>
    <submittedName>
        <fullName evidence="7">LysE family translocator</fullName>
    </submittedName>
</protein>
<keyword evidence="4 6" id="KW-1133">Transmembrane helix</keyword>
<dbReference type="GO" id="GO:0005886">
    <property type="term" value="C:plasma membrane"/>
    <property type="evidence" value="ECO:0007669"/>
    <property type="project" value="UniProtKB-SubCell"/>
</dbReference>
<evidence type="ECO:0000256" key="1">
    <source>
        <dbReference type="ARBA" id="ARBA00004651"/>
    </source>
</evidence>
<reference evidence="7 8" key="2">
    <citation type="submission" date="2018-12" db="EMBL/GenBank/DDBJ databases">
        <title>Rhizobacter gummiphilus sp. nov., a rubber-degrading bacterium isolated from the soil of a botanical garden in Japan.</title>
        <authorList>
            <person name="Shunsuke S.S."/>
        </authorList>
    </citation>
    <scope>NUCLEOTIDE SEQUENCE [LARGE SCALE GENOMIC DNA]</scope>
    <source>
        <strain evidence="7 8">S-16</strain>
    </source>
</reference>
<organism evidence="7 8">
    <name type="scientific">Piscinibacter terrae</name>
    <dbReference type="NCBI Taxonomy" id="2496871"/>
    <lineage>
        <taxon>Bacteria</taxon>
        <taxon>Pseudomonadati</taxon>
        <taxon>Pseudomonadota</taxon>
        <taxon>Betaproteobacteria</taxon>
        <taxon>Burkholderiales</taxon>
        <taxon>Sphaerotilaceae</taxon>
        <taxon>Piscinibacter</taxon>
    </lineage>
</organism>
<evidence type="ECO:0000256" key="2">
    <source>
        <dbReference type="ARBA" id="ARBA00022475"/>
    </source>
</evidence>
<comment type="subcellular location">
    <subcellularLocation>
        <location evidence="1">Cell membrane</location>
        <topology evidence="1">Multi-pass membrane protein</topology>
    </subcellularLocation>
</comment>
<comment type="caution">
    <text evidence="7">The sequence shown here is derived from an EMBL/GenBank/DDBJ whole genome shotgun (WGS) entry which is preliminary data.</text>
</comment>
<keyword evidence="8" id="KW-1185">Reference proteome</keyword>
<dbReference type="GO" id="GO:0015171">
    <property type="term" value="F:amino acid transmembrane transporter activity"/>
    <property type="evidence" value="ECO:0007669"/>
    <property type="project" value="TreeGrafter"/>
</dbReference>
<evidence type="ECO:0000256" key="5">
    <source>
        <dbReference type="ARBA" id="ARBA00023136"/>
    </source>
</evidence>
<keyword evidence="5 6" id="KW-0472">Membrane</keyword>
<evidence type="ECO:0000256" key="6">
    <source>
        <dbReference type="SAM" id="Phobius"/>
    </source>
</evidence>
<keyword evidence="3 6" id="KW-0812">Transmembrane</keyword>